<reference evidence="2 3" key="1">
    <citation type="journal article" date="2021" name="bioRxiv">
        <title>Chromosome-scale and haplotype-resolved genome assembly of a tetraploid potato cultivar.</title>
        <authorList>
            <person name="Sun H."/>
            <person name="Jiao W.-B."/>
            <person name="Krause K."/>
            <person name="Campoy J.A."/>
            <person name="Goel M."/>
            <person name="Folz-Donahue K."/>
            <person name="Kukat C."/>
            <person name="Huettel B."/>
            <person name="Schneeberger K."/>
        </authorList>
    </citation>
    <scope>NUCLEOTIDE SEQUENCE [LARGE SCALE GENOMIC DNA]</scope>
    <source>
        <strain evidence="2">SolTubOtavaFocal</strain>
        <tissue evidence="2">Leaves</tissue>
    </source>
</reference>
<evidence type="ECO:0000313" key="3">
    <source>
        <dbReference type="Proteomes" id="UP000826656"/>
    </source>
</evidence>
<comment type="caution">
    <text evidence="2">The sequence shown here is derived from an EMBL/GenBank/DDBJ whole genome shotgun (WGS) entry which is preliminary data.</text>
</comment>
<gene>
    <name evidence="2" type="ORF">KY290_031153</name>
</gene>
<sequence length="120" mass="13249">MKGYLTYRTLKKGYHLFGNSKLAGFQAKLDATLTQGPVSIIESGISVCAPAVVQLRTPRRLRADRSLPGEIGVRGMNLYLCTEGDRESHRMGQSFSSPRLEYQRRTLQMPGADTTSSKAV</sequence>
<feature type="region of interest" description="Disordered" evidence="1">
    <location>
        <begin position="86"/>
        <end position="120"/>
    </location>
</feature>
<proteinExistence type="predicted"/>
<protein>
    <submittedName>
        <fullName evidence="2">Uncharacterized protein</fullName>
    </submittedName>
</protein>
<dbReference type="Proteomes" id="UP000826656">
    <property type="component" value="Unassembled WGS sequence"/>
</dbReference>
<evidence type="ECO:0000313" key="2">
    <source>
        <dbReference type="EMBL" id="KAH0743160.1"/>
    </source>
</evidence>
<dbReference type="EMBL" id="JAIVGD010000023">
    <property type="protein sequence ID" value="KAH0743160.1"/>
    <property type="molecule type" value="Genomic_DNA"/>
</dbReference>
<evidence type="ECO:0000256" key="1">
    <source>
        <dbReference type="SAM" id="MobiDB-lite"/>
    </source>
</evidence>
<accession>A0ABQ7U8H7</accession>
<keyword evidence="3" id="KW-1185">Reference proteome</keyword>
<name>A0ABQ7U8H7_SOLTU</name>
<organism evidence="2 3">
    <name type="scientific">Solanum tuberosum</name>
    <name type="common">Potato</name>
    <dbReference type="NCBI Taxonomy" id="4113"/>
    <lineage>
        <taxon>Eukaryota</taxon>
        <taxon>Viridiplantae</taxon>
        <taxon>Streptophyta</taxon>
        <taxon>Embryophyta</taxon>
        <taxon>Tracheophyta</taxon>
        <taxon>Spermatophyta</taxon>
        <taxon>Magnoliopsida</taxon>
        <taxon>eudicotyledons</taxon>
        <taxon>Gunneridae</taxon>
        <taxon>Pentapetalae</taxon>
        <taxon>asterids</taxon>
        <taxon>lamiids</taxon>
        <taxon>Solanales</taxon>
        <taxon>Solanaceae</taxon>
        <taxon>Solanoideae</taxon>
        <taxon>Solaneae</taxon>
        <taxon>Solanum</taxon>
    </lineage>
</organism>